<protein>
    <recommendedName>
        <fullName evidence="3 12">DNA replication and repair protein RecF</fullName>
    </recommendedName>
</protein>
<proteinExistence type="inferred from homology"/>
<dbReference type="GO" id="GO:0006302">
    <property type="term" value="P:double-strand break repair"/>
    <property type="evidence" value="ECO:0007669"/>
    <property type="project" value="TreeGrafter"/>
</dbReference>
<evidence type="ECO:0000256" key="5">
    <source>
        <dbReference type="ARBA" id="ARBA00022705"/>
    </source>
</evidence>
<evidence type="ECO:0000256" key="6">
    <source>
        <dbReference type="ARBA" id="ARBA00022741"/>
    </source>
</evidence>
<sequence>MNLSFIGLYNFRNYKSLKLNTGPKINIIYGKNASGKTNLLEAIYMTCKAYSFKNPRDNDLINFSKNEAYILGTYENNCYKDNYRIEITRNNVKKYFINEQKTNSKDFRQARHIILFSPVDLNIIKNSPSDRRRFIDESLSNIDLSYDYYLSQYRKILMERNKLLKISKNMSLLEIYDRELSKIGSKIIIMRLIAIKELNKYANKHYQNLSKNDRLKTTYLSTIPLSSNEEEIRENFYNFLKLNQYKDFQRKNTSIGPHRDDIDFKINDKSTKAFGSQGEQRSVVLSLKLSEFDLIYKKFNDKSILLLDDVFSELDEKRTMYLLDSIKDTQTFITTTEFKDYFKNLNISSYNIEDINKE</sequence>
<evidence type="ECO:0000256" key="12">
    <source>
        <dbReference type="HAMAP-Rule" id="MF_00365"/>
    </source>
</evidence>
<evidence type="ECO:0000256" key="11">
    <source>
        <dbReference type="ARBA" id="ARBA00023236"/>
    </source>
</evidence>
<evidence type="ECO:0000259" key="14">
    <source>
        <dbReference type="Pfam" id="PF02463"/>
    </source>
</evidence>
<evidence type="ECO:0000256" key="2">
    <source>
        <dbReference type="ARBA" id="ARBA00008016"/>
    </source>
</evidence>
<dbReference type="NCBIfam" id="TIGR00611">
    <property type="entry name" value="recf"/>
    <property type="match status" value="1"/>
</dbReference>
<dbReference type="STRING" id="1122949.GCA_000378725_00075"/>
<evidence type="ECO:0000256" key="13">
    <source>
        <dbReference type="RuleBase" id="RU000578"/>
    </source>
</evidence>
<keyword evidence="8 12" id="KW-0067">ATP-binding</keyword>
<dbReference type="AlphaFoldDB" id="A0A379C1V9"/>
<gene>
    <name evidence="12 15" type="primary">recF</name>
    <name evidence="15" type="ORF">NCTC13149_00004</name>
</gene>
<dbReference type="Gene3D" id="3.40.50.300">
    <property type="entry name" value="P-loop containing nucleotide triphosphate hydrolases"/>
    <property type="match status" value="1"/>
</dbReference>
<feature type="domain" description="RecF/RecN/SMC N-terminal" evidence="14">
    <location>
        <begin position="5"/>
        <end position="337"/>
    </location>
</feature>
<dbReference type="GO" id="GO:0005737">
    <property type="term" value="C:cytoplasm"/>
    <property type="evidence" value="ECO:0007669"/>
    <property type="project" value="UniProtKB-SubCell"/>
</dbReference>
<dbReference type="Gene3D" id="1.20.1050.90">
    <property type="entry name" value="RecF/RecN/SMC, N-terminal domain"/>
    <property type="match status" value="1"/>
</dbReference>
<keyword evidence="9 12" id="KW-0238">DNA-binding</keyword>
<dbReference type="InterPro" id="IPR001238">
    <property type="entry name" value="DNA-binding_RecF"/>
</dbReference>
<comment type="function">
    <text evidence="12 13">The RecF protein is involved in DNA metabolism; it is required for DNA replication and normal SOS inducibility. RecF binds preferentially to single-stranded, linear DNA. It also seems to bind ATP.</text>
</comment>
<evidence type="ECO:0000313" key="15">
    <source>
        <dbReference type="EMBL" id="SUB56234.1"/>
    </source>
</evidence>
<dbReference type="HAMAP" id="MF_00365">
    <property type="entry name" value="RecF"/>
    <property type="match status" value="1"/>
</dbReference>
<evidence type="ECO:0000313" key="16">
    <source>
        <dbReference type="Proteomes" id="UP000255517"/>
    </source>
</evidence>
<evidence type="ECO:0000256" key="3">
    <source>
        <dbReference type="ARBA" id="ARBA00020170"/>
    </source>
</evidence>
<dbReference type="GO" id="GO:0006260">
    <property type="term" value="P:DNA replication"/>
    <property type="evidence" value="ECO:0007669"/>
    <property type="project" value="UniProtKB-UniRule"/>
</dbReference>
<keyword evidence="10 12" id="KW-0234">DNA repair</keyword>
<evidence type="ECO:0000256" key="1">
    <source>
        <dbReference type="ARBA" id="ARBA00004496"/>
    </source>
</evidence>
<reference evidence="15 16" key="1">
    <citation type="submission" date="2018-06" db="EMBL/GenBank/DDBJ databases">
        <authorList>
            <consortium name="Pathogen Informatics"/>
            <person name="Doyle S."/>
        </authorList>
    </citation>
    <scope>NUCLEOTIDE SEQUENCE [LARGE SCALE GENOMIC DNA]</scope>
    <source>
        <strain evidence="15 16">NCTC13149</strain>
    </source>
</reference>
<organism evidence="15 16">
    <name type="scientific">Peptoniphilus lacrimalis</name>
    <dbReference type="NCBI Taxonomy" id="33031"/>
    <lineage>
        <taxon>Bacteria</taxon>
        <taxon>Bacillati</taxon>
        <taxon>Bacillota</taxon>
        <taxon>Tissierellia</taxon>
        <taxon>Tissierellales</taxon>
        <taxon>Peptoniphilaceae</taxon>
        <taxon>Peptoniphilus</taxon>
    </lineage>
</organism>
<feature type="binding site" evidence="12">
    <location>
        <begin position="30"/>
        <end position="37"/>
    </location>
    <ligand>
        <name>ATP</name>
        <dbReference type="ChEBI" id="CHEBI:30616"/>
    </ligand>
</feature>
<dbReference type="PROSITE" id="PS00618">
    <property type="entry name" value="RECF_2"/>
    <property type="match status" value="1"/>
</dbReference>
<dbReference type="PANTHER" id="PTHR32182">
    <property type="entry name" value="DNA REPLICATION AND REPAIR PROTEIN RECF"/>
    <property type="match status" value="1"/>
</dbReference>
<dbReference type="EMBL" id="UGSZ01000001">
    <property type="protein sequence ID" value="SUB56234.1"/>
    <property type="molecule type" value="Genomic_DNA"/>
</dbReference>
<keyword evidence="11 12" id="KW-0742">SOS response</keyword>
<dbReference type="SUPFAM" id="SSF52540">
    <property type="entry name" value="P-loop containing nucleoside triphosphate hydrolases"/>
    <property type="match status" value="1"/>
</dbReference>
<dbReference type="GO" id="GO:0009432">
    <property type="term" value="P:SOS response"/>
    <property type="evidence" value="ECO:0007669"/>
    <property type="project" value="UniProtKB-UniRule"/>
</dbReference>
<comment type="similarity">
    <text evidence="2 12 13">Belongs to the RecF family.</text>
</comment>
<dbReference type="PANTHER" id="PTHR32182:SF0">
    <property type="entry name" value="DNA REPLICATION AND REPAIR PROTEIN RECF"/>
    <property type="match status" value="1"/>
</dbReference>
<dbReference type="OrthoDB" id="9803889at2"/>
<dbReference type="Proteomes" id="UP000255517">
    <property type="component" value="Unassembled WGS sequence"/>
</dbReference>
<comment type="subcellular location">
    <subcellularLocation>
        <location evidence="1 12 13">Cytoplasm</location>
    </subcellularLocation>
</comment>
<evidence type="ECO:0000256" key="10">
    <source>
        <dbReference type="ARBA" id="ARBA00023204"/>
    </source>
</evidence>
<dbReference type="InterPro" id="IPR027417">
    <property type="entry name" value="P-loop_NTPase"/>
</dbReference>
<dbReference type="GO" id="GO:0000731">
    <property type="term" value="P:DNA synthesis involved in DNA repair"/>
    <property type="evidence" value="ECO:0007669"/>
    <property type="project" value="TreeGrafter"/>
</dbReference>
<dbReference type="InterPro" id="IPR003395">
    <property type="entry name" value="RecF/RecN/SMC_N"/>
</dbReference>
<evidence type="ECO:0000256" key="9">
    <source>
        <dbReference type="ARBA" id="ARBA00023125"/>
    </source>
</evidence>
<dbReference type="InterPro" id="IPR042174">
    <property type="entry name" value="RecF_2"/>
</dbReference>
<keyword evidence="6 12" id="KW-0547">Nucleotide-binding</keyword>
<name>A0A379C1V9_9FIRM</name>
<keyword evidence="5 12" id="KW-0235">DNA replication</keyword>
<evidence type="ECO:0000256" key="4">
    <source>
        <dbReference type="ARBA" id="ARBA00022490"/>
    </source>
</evidence>
<dbReference type="GO" id="GO:0003697">
    <property type="term" value="F:single-stranded DNA binding"/>
    <property type="evidence" value="ECO:0007669"/>
    <property type="project" value="UniProtKB-UniRule"/>
</dbReference>
<keyword evidence="4 12" id="KW-0963">Cytoplasm</keyword>
<dbReference type="Pfam" id="PF02463">
    <property type="entry name" value="SMC_N"/>
    <property type="match status" value="1"/>
</dbReference>
<dbReference type="InterPro" id="IPR018078">
    <property type="entry name" value="DNA-binding_RecF_CS"/>
</dbReference>
<evidence type="ECO:0000256" key="7">
    <source>
        <dbReference type="ARBA" id="ARBA00022763"/>
    </source>
</evidence>
<accession>A0A379C1V9</accession>
<dbReference type="RefSeq" id="WP_019034158.1">
    <property type="nucleotide sequence ID" value="NZ_UGSZ01000001.1"/>
</dbReference>
<dbReference type="GO" id="GO:0005524">
    <property type="term" value="F:ATP binding"/>
    <property type="evidence" value="ECO:0007669"/>
    <property type="project" value="UniProtKB-UniRule"/>
</dbReference>
<evidence type="ECO:0000256" key="8">
    <source>
        <dbReference type="ARBA" id="ARBA00022840"/>
    </source>
</evidence>
<keyword evidence="7 12" id="KW-0227">DNA damage</keyword>